<reference evidence="2" key="1">
    <citation type="journal article" date="2021" name="J Fungi (Basel)">
        <title>Genomic and Metabolomic Analyses of the Marine Fungus Emericellopsis cladophorae: Insights into Saltwater Adaptability Mechanisms and Its Biosynthetic Potential.</title>
        <authorList>
            <person name="Goncalves M.F.M."/>
            <person name="Hilario S."/>
            <person name="Van de Peer Y."/>
            <person name="Esteves A.C."/>
            <person name="Alves A."/>
        </authorList>
    </citation>
    <scope>NUCLEOTIDE SEQUENCE</scope>
    <source>
        <strain evidence="2">MUM 19.33</strain>
    </source>
</reference>
<dbReference type="AlphaFoldDB" id="A0A9P9Y0D7"/>
<evidence type="ECO:0000256" key="1">
    <source>
        <dbReference type="SAM" id="SignalP"/>
    </source>
</evidence>
<evidence type="ECO:0000313" key="2">
    <source>
        <dbReference type="EMBL" id="KAI6780644.1"/>
    </source>
</evidence>
<dbReference type="GeneID" id="75827667"/>
<reference evidence="2" key="2">
    <citation type="submission" date="2022-07" db="EMBL/GenBank/DDBJ databases">
        <authorList>
            <person name="Goncalves M.F.M."/>
            <person name="Hilario S."/>
            <person name="Van De Peer Y."/>
            <person name="Esteves A.C."/>
            <person name="Alves A."/>
        </authorList>
    </citation>
    <scope>NUCLEOTIDE SEQUENCE</scope>
    <source>
        <strain evidence="2">MUM 19.33</strain>
    </source>
</reference>
<keyword evidence="1" id="KW-0732">Signal</keyword>
<proteinExistence type="predicted"/>
<feature type="signal peptide" evidence="1">
    <location>
        <begin position="1"/>
        <end position="20"/>
    </location>
</feature>
<dbReference type="RefSeq" id="XP_051361500.1">
    <property type="nucleotide sequence ID" value="XM_051507199.1"/>
</dbReference>
<gene>
    <name evidence="2" type="ORF">J7T54_001148</name>
</gene>
<evidence type="ECO:0008006" key="4">
    <source>
        <dbReference type="Google" id="ProtNLM"/>
    </source>
</evidence>
<accession>A0A9P9Y0D7</accession>
<keyword evidence="3" id="KW-1185">Reference proteome</keyword>
<feature type="chain" id="PRO_5040224359" description="Cell wall galactomannoprotein" evidence="1">
    <location>
        <begin position="21"/>
        <end position="181"/>
    </location>
</feature>
<dbReference type="EMBL" id="JAGIXG020000029">
    <property type="protein sequence ID" value="KAI6780644.1"/>
    <property type="molecule type" value="Genomic_DNA"/>
</dbReference>
<dbReference type="Proteomes" id="UP001055219">
    <property type="component" value="Unassembled WGS sequence"/>
</dbReference>
<name>A0A9P9Y0D7_9HYPO</name>
<organism evidence="2 3">
    <name type="scientific">Emericellopsis cladophorae</name>
    <dbReference type="NCBI Taxonomy" id="2686198"/>
    <lineage>
        <taxon>Eukaryota</taxon>
        <taxon>Fungi</taxon>
        <taxon>Dikarya</taxon>
        <taxon>Ascomycota</taxon>
        <taxon>Pezizomycotina</taxon>
        <taxon>Sordariomycetes</taxon>
        <taxon>Hypocreomycetidae</taxon>
        <taxon>Hypocreales</taxon>
        <taxon>Bionectriaceae</taxon>
        <taxon>Emericellopsis</taxon>
    </lineage>
</organism>
<comment type="caution">
    <text evidence="2">The sequence shown here is derived from an EMBL/GenBank/DDBJ whole genome shotgun (WGS) entry which is preliminary data.</text>
</comment>
<dbReference type="OrthoDB" id="5089392at2759"/>
<evidence type="ECO:0000313" key="3">
    <source>
        <dbReference type="Proteomes" id="UP001055219"/>
    </source>
</evidence>
<dbReference type="Pfam" id="PF17615">
    <property type="entry name" value="C166"/>
    <property type="match status" value="1"/>
</dbReference>
<protein>
    <recommendedName>
        <fullName evidence="4">Cell wall galactomannoprotein</fullName>
    </recommendedName>
</protein>
<sequence length="181" mass="19095">MQFKILPALVAILSASAVTAQISPKVVVTSIEDITDLSQDATDVAQSITSNPFSLPSGFLTLARSFGGIVTTATQTVTALDGNMPEDDFEEDDQSAICTALTSFVEVHKNLLEIVIGKAGLLNIVPFAGPLVATVLRELENIVDTLAEGIIMLVPTCQKGAKMDVADLNDTIEKAINAYSN</sequence>